<evidence type="ECO:0000256" key="1">
    <source>
        <dbReference type="ARBA" id="ARBA00011073"/>
    </source>
</evidence>
<dbReference type="InterPro" id="IPR000209">
    <property type="entry name" value="Peptidase_S8/S53_dom"/>
</dbReference>
<dbReference type="InterPro" id="IPR036852">
    <property type="entry name" value="Peptidase_S8/S53_dom_sf"/>
</dbReference>
<keyword evidence="4 5" id="KW-0720">Serine protease</keyword>
<keyword evidence="2 5" id="KW-0645">Protease</keyword>
<comment type="similarity">
    <text evidence="1 5">Belongs to the peptidase S8 family.</text>
</comment>
<evidence type="ECO:0000256" key="5">
    <source>
        <dbReference type="PROSITE-ProRule" id="PRU01240"/>
    </source>
</evidence>
<dbReference type="SUPFAM" id="SSF52743">
    <property type="entry name" value="Subtilisin-like"/>
    <property type="match status" value="1"/>
</dbReference>
<evidence type="ECO:0000256" key="4">
    <source>
        <dbReference type="ARBA" id="ARBA00022825"/>
    </source>
</evidence>
<sequence length="792" mass="78735">MTAQNRPPHAPLIRLARLGLLMGAGLPTAAAAQTYATGYSAGWWSQLGLTNAIEVAATGGSGITIGLVDTGVVATQADVTGRVSTASACAARSFTCPRGYTDDNGHGTATAAIAAGAVTSTGAGMAGVAPKATILSEKALNVSGSGTDTDVANGIIKAADAGAKVINLSLTYLPTNTIVTAVNYAAAKGAVLVFAGGNSATALNGGANSTGLSAAALTHLAFAGSVSGANKLSSFSNTPGAGYAVAGTTRVSYASLWLMAPGESIVAPGIQYGANALAYWSGTSMAAPMVSGAVALLEATWPVLYRNGTATAVLFASATDMGAKGVDNTYGNGLMNLTAAFKPLGALSVVGANGKSLPVTGLTGSLITGGALGALGGIGAQLASYTAFDGYQRNFTVNLSGLIAKQPVSASSITAALPAPTVTTSSTKFADGGNLMLAYTDGPGLDAIGRLQPLARPLAPRDGYAGHDGWALAYSQGGLTLAAGQGFPASASFAQALWGNGTPVADAAGTLGVSTALTGLAQGGGFAALGTDLDGWVGRALGGARLALSWSGTPGADALSRRDLAGGDWNPWRGPVLTGGGMDRQADAVAAGLNWTLRPGLTASLTASLLDERDGLLGSRYRGGGVLGLGDHNDTVSLGLATAVTLWRGGSLMLDASLARTGAADSAHGVVSGIGPLLARSYGLALAQRDAVTEGDSLTAVWRRPLRVVAGTATLLMTGVDEQGYATTAPTRVSLRPDGAETDMALSYAAPVATGRWGQTLSVNGSLELRQDAGNIRGLTDQVARVGLNFRF</sequence>
<dbReference type="OrthoDB" id="5930286at2"/>
<evidence type="ECO:0000256" key="3">
    <source>
        <dbReference type="ARBA" id="ARBA00022801"/>
    </source>
</evidence>
<feature type="active site" description="Charge relay system" evidence="5">
    <location>
        <position position="284"/>
    </location>
</feature>
<gene>
    <name evidence="8" type="ORF">FBZ92_11355</name>
</gene>
<evidence type="ECO:0000256" key="2">
    <source>
        <dbReference type="ARBA" id="ARBA00022670"/>
    </source>
</evidence>
<dbReference type="Pfam" id="PF00082">
    <property type="entry name" value="Peptidase_S8"/>
    <property type="match status" value="1"/>
</dbReference>
<protein>
    <submittedName>
        <fullName evidence="8">Subtilisin family serine protease</fullName>
    </submittedName>
</protein>
<evidence type="ECO:0000259" key="7">
    <source>
        <dbReference type="Pfam" id="PF00082"/>
    </source>
</evidence>
<accession>A0A560IAL0</accession>
<dbReference type="InterPro" id="IPR023828">
    <property type="entry name" value="Peptidase_S8_Ser-AS"/>
</dbReference>
<dbReference type="GO" id="GO:0006508">
    <property type="term" value="P:proteolysis"/>
    <property type="evidence" value="ECO:0007669"/>
    <property type="project" value="UniProtKB-KW"/>
</dbReference>
<dbReference type="PANTHER" id="PTHR43806:SF11">
    <property type="entry name" value="CEREVISIN-RELATED"/>
    <property type="match status" value="1"/>
</dbReference>
<proteinExistence type="inferred from homology"/>
<feature type="active site" description="Charge relay system" evidence="5">
    <location>
        <position position="69"/>
    </location>
</feature>
<dbReference type="PROSITE" id="PS51892">
    <property type="entry name" value="SUBTILASE"/>
    <property type="match status" value="1"/>
</dbReference>
<dbReference type="PRINTS" id="PR00723">
    <property type="entry name" value="SUBTILISIN"/>
</dbReference>
<feature type="chain" id="PRO_5022154968" evidence="6">
    <location>
        <begin position="33"/>
        <end position="792"/>
    </location>
</feature>
<evidence type="ECO:0000313" key="9">
    <source>
        <dbReference type="Proteomes" id="UP000318050"/>
    </source>
</evidence>
<feature type="signal peptide" evidence="6">
    <location>
        <begin position="1"/>
        <end position="32"/>
    </location>
</feature>
<comment type="caution">
    <text evidence="8">The sequence shown here is derived from an EMBL/GenBank/DDBJ whole genome shotgun (WGS) entry which is preliminary data.</text>
</comment>
<dbReference type="AlphaFoldDB" id="A0A560IAL0"/>
<dbReference type="PROSITE" id="PS00138">
    <property type="entry name" value="SUBTILASE_SER"/>
    <property type="match status" value="1"/>
</dbReference>
<organism evidence="8 9">
    <name type="scientific">Nitrospirillum amazonense</name>
    <dbReference type="NCBI Taxonomy" id="28077"/>
    <lineage>
        <taxon>Bacteria</taxon>
        <taxon>Pseudomonadati</taxon>
        <taxon>Pseudomonadota</taxon>
        <taxon>Alphaproteobacteria</taxon>
        <taxon>Rhodospirillales</taxon>
        <taxon>Azospirillaceae</taxon>
        <taxon>Nitrospirillum</taxon>
    </lineage>
</organism>
<evidence type="ECO:0000313" key="8">
    <source>
        <dbReference type="EMBL" id="TWB56062.1"/>
    </source>
</evidence>
<dbReference type="InterPro" id="IPR015500">
    <property type="entry name" value="Peptidase_S8_subtilisin-rel"/>
</dbReference>
<dbReference type="Proteomes" id="UP000318050">
    <property type="component" value="Unassembled WGS sequence"/>
</dbReference>
<dbReference type="GO" id="GO:0004252">
    <property type="term" value="F:serine-type endopeptidase activity"/>
    <property type="evidence" value="ECO:0007669"/>
    <property type="project" value="UniProtKB-UniRule"/>
</dbReference>
<dbReference type="InterPro" id="IPR050131">
    <property type="entry name" value="Peptidase_S8_subtilisin-like"/>
</dbReference>
<dbReference type="PANTHER" id="PTHR43806">
    <property type="entry name" value="PEPTIDASE S8"/>
    <property type="match status" value="1"/>
</dbReference>
<name>A0A560IAL0_9PROT</name>
<reference evidence="8 9" key="1">
    <citation type="submission" date="2019-06" db="EMBL/GenBank/DDBJ databases">
        <title>Genomic Encyclopedia of Type Strains, Phase IV (KMG-V): Genome sequencing to study the core and pangenomes of soil and plant-associated prokaryotes.</title>
        <authorList>
            <person name="Whitman W."/>
        </authorList>
    </citation>
    <scope>NUCLEOTIDE SEQUENCE [LARGE SCALE GENOMIC DNA]</scope>
    <source>
        <strain evidence="8 9">BR 11140</strain>
    </source>
</reference>
<keyword evidence="3 5" id="KW-0378">Hydrolase</keyword>
<feature type="domain" description="Peptidase S8/S53" evidence="7">
    <location>
        <begin position="60"/>
        <end position="333"/>
    </location>
</feature>
<dbReference type="EMBL" id="VITT01000013">
    <property type="protein sequence ID" value="TWB56062.1"/>
    <property type="molecule type" value="Genomic_DNA"/>
</dbReference>
<feature type="active site" description="Charge relay system" evidence="5">
    <location>
        <position position="106"/>
    </location>
</feature>
<evidence type="ECO:0000256" key="6">
    <source>
        <dbReference type="SAM" id="SignalP"/>
    </source>
</evidence>
<keyword evidence="6" id="KW-0732">Signal</keyword>
<dbReference type="Gene3D" id="3.40.50.200">
    <property type="entry name" value="Peptidase S8/S53 domain"/>
    <property type="match status" value="1"/>
</dbReference>